<name>A0A0P0RQL7_9BURK</name>
<protein>
    <submittedName>
        <fullName evidence="1">Uncharacterized protein</fullName>
    </submittedName>
</protein>
<evidence type="ECO:0000313" key="1">
    <source>
        <dbReference type="EMBL" id="ALL71248.1"/>
    </source>
</evidence>
<accession>A0A0P0RQL7</accession>
<proteinExistence type="predicted"/>
<geneLocation type="plasmid" evidence="2"/>
<dbReference type="AlphaFoldDB" id="A0A0P0RQL7"/>
<reference evidence="1 2" key="1">
    <citation type="journal article" date="2014" name="Genome Announc.">
        <title>Draft Genome Sequence of the Haloacid-Degrading Burkholderia caribensis Strain MBA4.</title>
        <authorList>
            <person name="Pan Y."/>
            <person name="Kong K.F."/>
            <person name="Tsang J.S."/>
        </authorList>
    </citation>
    <scope>NUCLEOTIDE SEQUENCE [LARGE SCALE GENOMIC DNA]</scope>
    <source>
        <strain evidence="1 2">MBA4</strain>
        <plasmid evidence="2">Plasmid</plasmid>
    </source>
</reference>
<dbReference type="KEGG" id="bcai:K788_00010200"/>
<sequence length="56" mass="6471">MIFGGTFVNRHADDECPSLNLRFDRCLRRQYTAFDISADQAFIYKANAETRIMPIA</sequence>
<organism evidence="1 2">
    <name type="scientific">Paraburkholderia caribensis MBA4</name>
    <dbReference type="NCBI Taxonomy" id="1323664"/>
    <lineage>
        <taxon>Bacteria</taxon>
        <taxon>Pseudomonadati</taxon>
        <taxon>Pseudomonadota</taxon>
        <taxon>Betaproteobacteria</taxon>
        <taxon>Burkholderiales</taxon>
        <taxon>Burkholderiaceae</taxon>
        <taxon>Paraburkholderia</taxon>
    </lineage>
</organism>
<dbReference type="Proteomes" id="UP000019146">
    <property type="component" value="Plasmid unnamed"/>
</dbReference>
<keyword evidence="1" id="KW-0614">Plasmid</keyword>
<dbReference type="EMBL" id="CP012748">
    <property type="protein sequence ID" value="ALL71248.1"/>
    <property type="molecule type" value="Genomic_DNA"/>
</dbReference>
<evidence type="ECO:0000313" key="2">
    <source>
        <dbReference type="Proteomes" id="UP000019146"/>
    </source>
</evidence>
<gene>
    <name evidence="1" type="ORF">K788_00010200</name>
</gene>